<reference evidence="2 4" key="2">
    <citation type="submission" date="2019-07" db="EMBL/GenBank/DDBJ databases">
        <title>Genome Sequencing of Bacteroides fragilis.</title>
        <authorList>
            <person name="Pinto K.M."/>
            <person name="Ruoff K.L."/>
            <person name="Price C.E."/>
            <person name="Valls R.A."/>
            <person name="O'Toole G.A."/>
        </authorList>
    </citation>
    <scope>NUCLEOTIDE SEQUENCE [LARGE SCALE GENOMIC DNA]</scope>
    <source>
        <strain evidence="2 4">AD135F_3B</strain>
    </source>
</reference>
<organism evidence="2 4">
    <name type="scientific">Bacteroides fragilis</name>
    <dbReference type="NCBI Taxonomy" id="817"/>
    <lineage>
        <taxon>Bacteria</taxon>
        <taxon>Pseudomonadati</taxon>
        <taxon>Bacteroidota</taxon>
        <taxon>Bacteroidia</taxon>
        <taxon>Bacteroidales</taxon>
        <taxon>Bacteroidaceae</taxon>
        <taxon>Bacteroides</taxon>
    </lineage>
</organism>
<gene>
    <name evidence="2" type="ORF">FSA03_24690</name>
    <name evidence="1" type="ORF">FSA06_24685</name>
</gene>
<accession>A0AB38PMC1</accession>
<dbReference type="RefSeq" id="WP_032534462.1">
    <property type="nucleotide sequence ID" value="NZ_VOHT01000021.1"/>
</dbReference>
<dbReference type="AlphaFoldDB" id="A0AB38PMC1"/>
<name>A0AB38PMC1_BACFG</name>
<dbReference type="EMBL" id="VOHT01000021">
    <property type="protein sequence ID" value="TWV43492.1"/>
    <property type="molecule type" value="Genomic_DNA"/>
</dbReference>
<dbReference type="Proteomes" id="UP000319026">
    <property type="component" value="Unassembled WGS sequence"/>
</dbReference>
<dbReference type="Proteomes" id="UP000315444">
    <property type="component" value="Unassembled WGS sequence"/>
</dbReference>
<comment type="caution">
    <text evidence="2">The sequence shown here is derived from an EMBL/GenBank/DDBJ whole genome shotgun (WGS) entry which is preliminary data.</text>
</comment>
<dbReference type="EMBL" id="VOHV01000021">
    <property type="protein sequence ID" value="TWV36153.1"/>
    <property type="molecule type" value="Genomic_DNA"/>
</dbReference>
<evidence type="ECO:0000313" key="1">
    <source>
        <dbReference type="EMBL" id="TWV36153.1"/>
    </source>
</evidence>
<reference evidence="1 3" key="1">
    <citation type="submission" date="2019-07" db="EMBL/GenBank/DDBJ databases">
        <title>Genome sequencing of Bacteroides fragilis.</title>
        <authorList>
            <person name="Galasyn E.V."/>
            <person name="Ruoff K.L."/>
            <person name="Price C.E."/>
            <person name="Valls R.A."/>
            <person name="O'Toole G.A."/>
        </authorList>
    </citation>
    <scope>NUCLEOTIDE SEQUENCE [LARGE SCALE GENOMIC DNA]</scope>
    <source>
        <strain evidence="1 3">AD135F_1B</strain>
    </source>
</reference>
<evidence type="ECO:0000313" key="3">
    <source>
        <dbReference type="Proteomes" id="UP000315444"/>
    </source>
</evidence>
<sequence>MVITDLIRDKESINVSDIHIFLQKGKPVVFDSSAIHLQFHFPEMEIKNILCRDRKHHKFIQGFDLEQVLKRMAEYPCLVDDECISFMEVV</sequence>
<evidence type="ECO:0000313" key="4">
    <source>
        <dbReference type="Proteomes" id="UP000319026"/>
    </source>
</evidence>
<protein>
    <submittedName>
        <fullName evidence="2">Uncharacterized protein</fullName>
    </submittedName>
</protein>
<evidence type="ECO:0000313" key="2">
    <source>
        <dbReference type="EMBL" id="TWV43492.1"/>
    </source>
</evidence>
<proteinExistence type="predicted"/>